<organism evidence="1 2">
    <name type="scientific">Sphaerodactylus townsendi</name>
    <dbReference type="NCBI Taxonomy" id="933632"/>
    <lineage>
        <taxon>Eukaryota</taxon>
        <taxon>Metazoa</taxon>
        <taxon>Chordata</taxon>
        <taxon>Craniata</taxon>
        <taxon>Vertebrata</taxon>
        <taxon>Euteleostomi</taxon>
        <taxon>Lepidosauria</taxon>
        <taxon>Squamata</taxon>
        <taxon>Bifurcata</taxon>
        <taxon>Gekkota</taxon>
        <taxon>Sphaerodactylidae</taxon>
        <taxon>Sphaerodactylus</taxon>
    </lineage>
</organism>
<dbReference type="EMBL" id="CM037616">
    <property type="protein sequence ID" value="KAH7991872.1"/>
    <property type="molecule type" value="Genomic_DNA"/>
</dbReference>
<evidence type="ECO:0000313" key="1">
    <source>
        <dbReference type="EMBL" id="KAH7991872.1"/>
    </source>
</evidence>
<sequence length="194" mass="22107">MLAAALRKTAVVGLAQLRAFSLSASLETSIVERYWKIPLSKIGRQPRIKHHRFHVYRLVEDTKCSPKLPLELILNESVEGLGHRGDIVNVDKSYCRNYLLAKNLAVYASPENKKMFEEELQKLQEGKLSKLQTPSGVKTVRILQNCHPEVGMKNNVQWELNSEIVVRNFLKNLKVMVPPHAVKLPDESITKWGE</sequence>
<keyword evidence="2" id="KW-1185">Reference proteome</keyword>
<comment type="caution">
    <text evidence="1">The sequence shown here is derived from an EMBL/GenBank/DDBJ whole genome shotgun (WGS) entry which is preliminary data.</text>
</comment>
<dbReference type="Proteomes" id="UP000827872">
    <property type="component" value="Linkage Group LG03"/>
</dbReference>
<keyword evidence="1" id="KW-0689">Ribosomal protein</keyword>
<gene>
    <name evidence="1" type="primary">MRPL9_2</name>
    <name evidence="1" type="ORF">K3G42_015250</name>
</gene>
<protein>
    <submittedName>
        <fullName evidence="1">54S ribosomal protein L9, mitochondrial</fullName>
    </submittedName>
</protein>
<reference evidence="1" key="1">
    <citation type="submission" date="2021-08" db="EMBL/GenBank/DDBJ databases">
        <title>The first chromosome-level gecko genome reveals the dynamic sex chromosomes of Neotropical dwarf geckos (Sphaerodactylidae: Sphaerodactylus).</title>
        <authorList>
            <person name="Pinto B.J."/>
            <person name="Keating S.E."/>
            <person name="Gamble T."/>
        </authorList>
    </citation>
    <scope>NUCLEOTIDE SEQUENCE</scope>
    <source>
        <strain evidence="1">TG3544</strain>
    </source>
</reference>
<name>A0ACB8EGY5_9SAUR</name>
<proteinExistence type="predicted"/>
<accession>A0ACB8EGY5</accession>
<evidence type="ECO:0000313" key="2">
    <source>
        <dbReference type="Proteomes" id="UP000827872"/>
    </source>
</evidence>
<keyword evidence="1" id="KW-0687">Ribonucleoprotein</keyword>